<evidence type="ECO:0000256" key="5">
    <source>
        <dbReference type="ARBA" id="ARBA00022781"/>
    </source>
</evidence>
<keyword evidence="2 12" id="KW-0813">Transport</keyword>
<name>A0A1G2K232_9BACT</name>
<evidence type="ECO:0000256" key="1">
    <source>
        <dbReference type="ARBA" id="ARBA00005513"/>
    </source>
</evidence>
<evidence type="ECO:0000256" key="14">
    <source>
        <dbReference type="SAM" id="Coils"/>
    </source>
</evidence>
<organism evidence="15 16">
    <name type="scientific">Candidatus Sungbacteria bacterium RIFCSPHIGHO2_01_FULL_47_32</name>
    <dbReference type="NCBI Taxonomy" id="1802264"/>
    <lineage>
        <taxon>Bacteria</taxon>
        <taxon>Candidatus Sungiibacteriota</taxon>
    </lineage>
</organism>
<sequence>MNFLGEIGIDFNILIAQIINFLALVFILWWLLYKPLVRMFEERERRTKQLAADLIDLEQKEKDSTEKGRKTLKESEEAAEEILEHSRKTVAQFKEERLASTEREVDRLVEESKERILAEQSNIKRELQASAAGDVLNAVRGIVLELELDTDMHARLMKACRTGLPVELKTAGVAAGTGKVSVVSPVSLAKSEQAYFVSLLKKKLGLVSDVVFASDPSLVAGVVLKFDSGHFFDFSFSGALEKKYSDSLRA</sequence>
<dbReference type="InterPro" id="IPR050059">
    <property type="entry name" value="ATP_synthase_B_chain"/>
</dbReference>
<keyword evidence="12" id="KW-1003">Cell membrane</keyword>
<dbReference type="HAMAP" id="MF_01398">
    <property type="entry name" value="ATP_synth_b_bprime"/>
    <property type="match status" value="1"/>
</dbReference>
<feature type="coiled-coil region" evidence="14">
    <location>
        <begin position="40"/>
        <end position="111"/>
    </location>
</feature>
<keyword evidence="5 12" id="KW-0375">Hydrogen ion transport</keyword>
<evidence type="ECO:0000256" key="12">
    <source>
        <dbReference type="HAMAP-Rule" id="MF_01398"/>
    </source>
</evidence>
<feature type="transmembrane region" description="Helical" evidence="12">
    <location>
        <begin position="12"/>
        <end position="33"/>
    </location>
</feature>
<comment type="subunit">
    <text evidence="12">F-type ATPases have 2 components, F(1) - the catalytic core - and F(0) - the membrane proton channel. F(1) has five subunits: alpha(3), beta(3), gamma(1), delta(1), epsilon(1). F(0) has three main subunits: a(1), b(2) and c(10-14). The alpha and beta chains form an alternating ring which encloses part of the gamma chain. F(1) is attached to F(0) by a central stalk formed by the gamma and epsilon chains, while a peripheral stalk is formed by the delta and b chains.</text>
</comment>
<dbReference type="GO" id="GO:0046961">
    <property type="term" value="F:proton-transporting ATPase activity, rotational mechanism"/>
    <property type="evidence" value="ECO:0007669"/>
    <property type="project" value="TreeGrafter"/>
</dbReference>
<dbReference type="Pfam" id="PF00430">
    <property type="entry name" value="ATP-synt_B"/>
    <property type="match status" value="1"/>
</dbReference>
<evidence type="ECO:0000313" key="16">
    <source>
        <dbReference type="Proteomes" id="UP000177152"/>
    </source>
</evidence>
<comment type="similarity">
    <text evidence="1 12 13">Belongs to the ATPase B chain family.</text>
</comment>
<dbReference type="GO" id="GO:0046933">
    <property type="term" value="F:proton-transporting ATP synthase activity, rotational mechanism"/>
    <property type="evidence" value="ECO:0007669"/>
    <property type="project" value="UniProtKB-UniRule"/>
</dbReference>
<dbReference type="Proteomes" id="UP000177152">
    <property type="component" value="Unassembled WGS sequence"/>
</dbReference>
<protein>
    <recommendedName>
        <fullName evidence="12">ATP synthase subunit b</fullName>
    </recommendedName>
    <alternativeName>
        <fullName evidence="12">ATP synthase F(0) sector subunit b</fullName>
    </alternativeName>
    <alternativeName>
        <fullName evidence="12">ATPase subunit I</fullName>
    </alternativeName>
    <alternativeName>
        <fullName evidence="12">F-type ATPase subunit b</fullName>
        <shortName evidence="12">F-ATPase subunit b</shortName>
    </alternativeName>
</protein>
<evidence type="ECO:0000256" key="10">
    <source>
        <dbReference type="ARBA" id="ARBA00025198"/>
    </source>
</evidence>
<keyword evidence="6 12" id="KW-1133">Transmembrane helix</keyword>
<accession>A0A1G2K232</accession>
<keyword evidence="14" id="KW-0175">Coiled coil</keyword>
<evidence type="ECO:0000256" key="4">
    <source>
        <dbReference type="ARBA" id="ARBA00022692"/>
    </source>
</evidence>
<reference evidence="15 16" key="1">
    <citation type="journal article" date="2016" name="Nat. Commun.">
        <title>Thousands of microbial genomes shed light on interconnected biogeochemical processes in an aquifer system.</title>
        <authorList>
            <person name="Anantharaman K."/>
            <person name="Brown C.T."/>
            <person name="Hug L.A."/>
            <person name="Sharon I."/>
            <person name="Castelle C.J."/>
            <person name="Probst A.J."/>
            <person name="Thomas B.C."/>
            <person name="Singh A."/>
            <person name="Wilkins M.J."/>
            <person name="Karaoz U."/>
            <person name="Brodie E.L."/>
            <person name="Williams K.H."/>
            <person name="Hubbard S.S."/>
            <person name="Banfield J.F."/>
        </authorList>
    </citation>
    <scope>NUCLEOTIDE SEQUENCE [LARGE SCALE GENOMIC DNA]</scope>
</reference>
<proteinExistence type="inferred from homology"/>
<dbReference type="CDD" id="cd06503">
    <property type="entry name" value="ATP-synt_Fo_b"/>
    <property type="match status" value="1"/>
</dbReference>
<evidence type="ECO:0000256" key="13">
    <source>
        <dbReference type="RuleBase" id="RU003848"/>
    </source>
</evidence>
<dbReference type="GO" id="GO:0005886">
    <property type="term" value="C:plasma membrane"/>
    <property type="evidence" value="ECO:0007669"/>
    <property type="project" value="UniProtKB-SubCell"/>
</dbReference>
<dbReference type="PANTHER" id="PTHR33445:SF2">
    <property type="entry name" value="ATP SYNTHASE SUBUNIT B', CHLOROPLASTIC"/>
    <property type="match status" value="1"/>
</dbReference>
<evidence type="ECO:0000256" key="9">
    <source>
        <dbReference type="ARBA" id="ARBA00023310"/>
    </source>
</evidence>
<evidence type="ECO:0000256" key="3">
    <source>
        <dbReference type="ARBA" id="ARBA00022547"/>
    </source>
</evidence>
<dbReference type="AlphaFoldDB" id="A0A1G2K232"/>
<dbReference type="EMBL" id="MHQC01000058">
    <property type="protein sequence ID" value="OGZ93489.1"/>
    <property type="molecule type" value="Genomic_DNA"/>
</dbReference>
<keyword evidence="3 12" id="KW-0138">CF(0)</keyword>
<dbReference type="InterPro" id="IPR002146">
    <property type="entry name" value="ATP_synth_b/b'su_bac/chlpt"/>
</dbReference>
<evidence type="ECO:0000256" key="11">
    <source>
        <dbReference type="ARBA" id="ARBA00037847"/>
    </source>
</evidence>
<keyword evidence="7 12" id="KW-0406">Ion transport</keyword>
<dbReference type="PANTHER" id="PTHR33445">
    <property type="entry name" value="ATP SYNTHASE SUBUNIT B', CHLOROPLASTIC"/>
    <property type="match status" value="1"/>
</dbReference>
<gene>
    <name evidence="12" type="primary">atpF</name>
    <name evidence="15" type="ORF">A2633_06395</name>
</gene>
<dbReference type="GO" id="GO:0045259">
    <property type="term" value="C:proton-transporting ATP synthase complex"/>
    <property type="evidence" value="ECO:0007669"/>
    <property type="project" value="UniProtKB-KW"/>
</dbReference>
<evidence type="ECO:0000256" key="7">
    <source>
        <dbReference type="ARBA" id="ARBA00023065"/>
    </source>
</evidence>
<comment type="caution">
    <text evidence="15">The sequence shown here is derived from an EMBL/GenBank/DDBJ whole genome shotgun (WGS) entry which is preliminary data.</text>
</comment>
<comment type="function">
    <text evidence="12">Component of the F(0) channel, it forms part of the peripheral stalk, linking F(1) to F(0).</text>
</comment>
<keyword evidence="9 12" id="KW-0066">ATP synthesis</keyword>
<keyword evidence="4 12" id="KW-0812">Transmembrane</keyword>
<evidence type="ECO:0000256" key="6">
    <source>
        <dbReference type="ARBA" id="ARBA00022989"/>
    </source>
</evidence>
<dbReference type="GO" id="GO:0012505">
    <property type="term" value="C:endomembrane system"/>
    <property type="evidence" value="ECO:0007669"/>
    <property type="project" value="UniProtKB-SubCell"/>
</dbReference>
<comment type="subcellular location">
    <subcellularLocation>
        <location evidence="12">Cell membrane</location>
        <topology evidence="12">Single-pass membrane protein</topology>
    </subcellularLocation>
    <subcellularLocation>
        <location evidence="11">Endomembrane system</location>
        <topology evidence="11">Single-pass membrane protein</topology>
    </subcellularLocation>
</comment>
<evidence type="ECO:0000256" key="8">
    <source>
        <dbReference type="ARBA" id="ARBA00023136"/>
    </source>
</evidence>
<evidence type="ECO:0000313" key="15">
    <source>
        <dbReference type="EMBL" id="OGZ93489.1"/>
    </source>
</evidence>
<keyword evidence="8 12" id="KW-0472">Membrane</keyword>
<evidence type="ECO:0000256" key="2">
    <source>
        <dbReference type="ARBA" id="ARBA00022448"/>
    </source>
</evidence>
<comment type="function">
    <text evidence="10 12">F(1)F(0) ATP synthase produces ATP from ADP in the presence of a proton or sodium gradient. F-type ATPases consist of two structural domains, F(1) containing the extramembraneous catalytic core and F(0) containing the membrane proton channel, linked together by a central stalk and a peripheral stalk. During catalysis, ATP synthesis in the catalytic domain of F(1) is coupled via a rotary mechanism of the central stalk subunits to proton translocation.</text>
</comment>